<evidence type="ECO:0008006" key="2">
    <source>
        <dbReference type="Google" id="ProtNLM"/>
    </source>
</evidence>
<feature type="non-terminal residue" evidence="1">
    <location>
        <position position="1"/>
    </location>
</feature>
<dbReference type="Pfam" id="PF13489">
    <property type="entry name" value="Methyltransf_23"/>
    <property type="match status" value="1"/>
</dbReference>
<dbReference type="EMBL" id="BARW01020216">
    <property type="protein sequence ID" value="GAI89367.1"/>
    <property type="molecule type" value="Genomic_DNA"/>
</dbReference>
<organism evidence="1">
    <name type="scientific">marine sediment metagenome</name>
    <dbReference type="NCBI Taxonomy" id="412755"/>
    <lineage>
        <taxon>unclassified sequences</taxon>
        <taxon>metagenomes</taxon>
        <taxon>ecological metagenomes</taxon>
    </lineage>
</organism>
<dbReference type="AlphaFoldDB" id="X1S8I2"/>
<dbReference type="InterPro" id="IPR029063">
    <property type="entry name" value="SAM-dependent_MTases_sf"/>
</dbReference>
<proteinExistence type="predicted"/>
<dbReference type="SUPFAM" id="SSF53335">
    <property type="entry name" value="S-adenosyl-L-methionine-dependent methyltransferases"/>
    <property type="match status" value="1"/>
</dbReference>
<feature type="non-terminal residue" evidence="1">
    <location>
        <position position="272"/>
    </location>
</feature>
<accession>X1S8I2</accession>
<dbReference type="Gene3D" id="3.40.50.150">
    <property type="entry name" value="Vaccinia Virus protein VP39"/>
    <property type="match status" value="1"/>
</dbReference>
<protein>
    <recommendedName>
        <fullName evidence="2">Methyltransferase type 11 domain-containing protein</fullName>
    </recommendedName>
</protein>
<gene>
    <name evidence="1" type="ORF">S12H4_34199</name>
</gene>
<comment type="caution">
    <text evidence="1">The sequence shown here is derived from an EMBL/GenBank/DDBJ whole genome shotgun (WGS) entry which is preliminary data.</text>
</comment>
<sequence length="272" mass="31861">KRLLMRSKWVIISYNIFDNWRAKILFKSGHFKTSYGSVINKISLQDSLNYINNIFNDYITYSSLSINKFKGKRILEIGPGDNLGVALRFLAAEASQVVCLDKFYVKRKFEKEYRLYRILRGELDDNLKIHFDEVIVLKNGIKINPDKLKYICGIGIDEARNILEQNSFDFIISRAVLEHIDNLDDAFSVMDNLLIPGGYMLHKIDFKDHGIFSNAGKHPLTFLTVPNFIYRLMTKHSGKPNRRLIQYYYQKMMKLRYDYKIFITGIVGEEKE</sequence>
<evidence type="ECO:0000313" key="1">
    <source>
        <dbReference type="EMBL" id="GAI89367.1"/>
    </source>
</evidence>
<name>X1S8I2_9ZZZZ</name>
<reference evidence="1" key="1">
    <citation type="journal article" date="2014" name="Front. Microbiol.">
        <title>High frequency of phylogenetically diverse reductive dehalogenase-homologous genes in deep subseafloor sedimentary metagenomes.</title>
        <authorList>
            <person name="Kawai M."/>
            <person name="Futagami T."/>
            <person name="Toyoda A."/>
            <person name="Takaki Y."/>
            <person name="Nishi S."/>
            <person name="Hori S."/>
            <person name="Arai W."/>
            <person name="Tsubouchi T."/>
            <person name="Morono Y."/>
            <person name="Uchiyama I."/>
            <person name="Ito T."/>
            <person name="Fujiyama A."/>
            <person name="Inagaki F."/>
            <person name="Takami H."/>
        </authorList>
    </citation>
    <scope>NUCLEOTIDE SEQUENCE</scope>
    <source>
        <strain evidence="1">Expedition CK06-06</strain>
    </source>
</reference>